<dbReference type="PANTHER" id="PTHR22835:SF677">
    <property type="entry name" value="ACETYLAJMALAN ESTERASE-LIKE"/>
    <property type="match status" value="1"/>
</dbReference>
<dbReference type="Pfam" id="PF00657">
    <property type="entry name" value="Lipase_GDSL"/>
    <property type="match status" value="1"/>
</dbReference>
<evidence type="ECO:0000256" key="2">
    <source>
        <dbReference type="ARBA" id="ARBA00022729"/>
    </source>
</evidence>
<accession>A0ABD2Z270</accession>
<keyword evidence="2 5" id="KW-0732">Signal</keyword>
<reference evidence="6 7" key="1">
    <citation type="submission" date="2024-11" db="EMBL/GenBank/DDBJ databases">
        <title>A near-complete genome assembly of Cinchona calisaya.</title>
        <authorList>
            <person name="Lian D.C."/>
            <person name="Zhao X.W."/>
            <person name="Wei L."/>
        </authorList>
    </citation>
    <scope>NUCLEOTIDE SEQUENCE [LARGE SCALE GENOMIC DNA]</scope>
    <source>
        <tissue evidence="6">Nenye</tissue>
    </source>
</reference>
<evidence type="ECO:0000256" key="5">
    <source>
        <dbReference type="SAM" id="SignalP"/>
    </source>
</evidence>
<dbReference type="InterPro" id="IPR035669">
    <property type="entry name" value="SGNH_plant_lipase-like"/>
</dbReference>
<organism evidence="6 7">
    <name type="scientific">Cinchona calisaya</name>
    <dbReference type="NCBI Taxonomy" id="153742"/>
    <lineage>
        <taxon>Eukaryota</taxon>
        <taxon>Viridiplantae</taxon>
        <taxon>Streptophyta</taxon>
        <taxon>Embryophyta</taxon>
        <taxon>Tracheophyta</taxon>
        <taxon>Spermatophyta</taxon>
        <taxon>Magnoliopsida</taxon>
        <taxon>eudicotyledons</taxon>
        <taxon>Gunneridae</taxon>
        <taxon>Pentapetalae</taxon>
        <taxon>asterids</taxon>
        <taxon>lamiids</taxon>
        <taxon>Gentianales</taxon>
        <taxon>Rubiaceae</taxon>
        <taxon>Cinchonoideae</taxon>
        <taxon>Cinchoneae</taxon>
        <taxon>Cinchona</taxon>
    </lineage>
</organism>
<evidence type="ECO:0000256" key="1">
    <source>
        <dbReference type="ARBA" id="ARBA00008668"/>
    </source>
</evidence>
<dbReference type="Proteomes" id="UP001630127">
    <property type="component" value="Unassembled WGS sequence"/>
</dbReference>
<keyword evidence="3" id="KW-0378">Hydrolase</keyword>
<keyword evidence="7" id="KW-1185">Reference proteome</keyword>
<gene>
    <name evidence="6" type="ORF">ACH5RR_025142</name>
</gene>
<dbReference type="InterPro" id="IPR036514">
    <property type="entry name" value="SGNH_hydro_sf"/>
</dbReference>
<dbReference type="EMBL" id="JBJUIK010000011">
    <property type="protein sequence ID" value="KAL3512425.1"/>
    <property type="molecule type" value="Genomic_DNA"/>
</dbReference>
<dbReference type="PANTHER" id="PTHR22835">
    <property type="entry name" value="ZINC FINGER FYVE DOMAIN CONTAINING PROTEIN"/>
    <property type="match status" value="1"/>
</dbReference>
<dbReference type="AlphaFoldDB" id="A0ABD2Z270"/>
<dbReference type="SUPFAM" id="SSF52266">
    <property type="entry name" value="SGNH hydrolase"/>
    <property type="match status" value="1"/>
</dbReference>
<keyword evidence="4" id="KW-0325">Glycoprotein</keyword>
<protein>
    <recommendedName>
        <fullName evidence="8">Acetylajmalan esterase-like</fullName>
    </recommendedName>
</protein>
<evidence type="ECO:0008006" key="8">
    <source>
        <dbReference type="Google" id="ProtNLM"/>
    </source>
</evidence>
<evidence type="ECO:0000256" key="3">
    <source>
        <dbReference type="ARBA" id="ARBA00022801"/>
    </source>
</evidence>
<dbReference type="GO" id="GO:0016787">
    <property type="term" value="F:hydrolase activity"/>
    <property type="evidence" value="ECO:0007669"/>
    <property type="project" value="UniProtKB-KW"/>
</dbReference>
<evidence type="ECO:0000256" key="4">
    <source>
        <dbReference type="ARBA" id="ARBA00023180"/>
    </source>
</evidence>
<feature type="signal peptide" evidence="5">
    <location>
        <begin position="1"/>
        <end position="28"/>
    </location>
</feature>
<evidence type="ECO:0000313" key="7">
    <source>
        <dbReference type="Proteomes" id="UP001630127"/>
    </source>
</evidence>
<comment type="similarity">
    <text evidence="1">Belongs to the 'GDSL' lipolytic enzyme family.</text>
</comment>
<proteinExistence type="inferred from homology"/>
<dbReference type="InterPro" id="IPR001087">
    <property type="entry name" value="GDSL"/>
</dbReference>
<sequence length="373" mass="42128">MSNSTMLSSTKFFSFLIVFPLLCIAFSAKETICPFEYIYQFGDSLADTGNRIRQVNVTSVFNISSLPYGITYFHKPTGRFSNGLLVIDFIAKSLHLPLLHPYLEKNASFSHGANFAVGGSTALNNPFFAKRNISVPSSNIPLSKQLRWFKKHLNSVSNNRAQQRRRLRKALIMMGEIGGNDFNKAFFRGKSIEESKTYVPFVIEAISHVIREVIRLGAVHIIVPGNLPIGCNPAYLTAFSISDPKAYDDKGCLRGFNAFVSFYNMYLQRALKSLRLEFPDVDILYVDYYKAFEYVLGNARHLGFDQKSLLKACCGSGGKYNYNEKKICASNGVKACPNPAKFIHWDGVHLTQETYRYISEYLIRNVLSKIECL</sequence>
<feature type="chain" id="PRO_5044843448" description="Acetylajmalan esterase-like" evidence="5">
    <location>
        <begin position="29"/>
        <end position="373"/>
    </location>
</feature>
<dbReference type="Gene3D" id="3.40.50.1110">
    <property type="entry name" value="SGNH hydrolase"/>
    <property type="match status" value="1"/>
</dbReference>
<comment type="caution">
    <text evidence="6">The sequence shown here is derived from an EMBL/GenBank/DDBJ whole genome shotgun (WGS) entry which is preliminary data.</text>
</comment>
<evidence type="ECO:0000313" key="6">
    <source>
        <dbReference type="EMBL" id="KAL3512425.1"/>
    </source>
</evidence>
<dbReference type="CDD" id="cd01837">
    <property type="entry name" value="SGNH_plant_lipase_like"/>
    <property type="match status" value="1"/>
</dbReference>
<name>A0ABD2Z270_9GENT</name>